<reference evidence="1" key="1">
    <citation type="journal article" date="2023" name="Environ. Microbiol.">
        <title>The 2-methylpropene degradation pathway in Mycobacteriaceae family strains.</title>
        <authorList>
            <person name="Helbich S."/>
            <person name="Barrantes I."/>
            <person name="Dos Anjos Borges L.G."/>
            <person name="Pieper D.H."/>
            <person name="Vainshtein Y."/>
            <person name="Sohn K."/>
            <person name="Engesser K.H."/>
        </authorList>
    </citation>
    <scope>NUCLEOTIDE SEQUENCE</scope>
    <source>
        <strain evidence="1">IBE100</strain>
    </source>
</reference>
<protein>
    <recommendedName>
        <fullName evidence="3">Secreted protein</fullName>
    </recommendedName>
</protein>
<name>A0ABT6GIU3_MYCGU</name>
<keyword evidence="2" id="KW-1185">Reference proteome</keyword>
<evidence type="ECO:0000313" key="1">
    <source>
        <dbReference type="EMBL" id="MDG5481280.1"/>
    </source>
</evidence>
<dbReference type="Proteomes" id="UP001154266">
    <property type="component" value="Unassembled WGS sequence"/>
</dbReference>
<proteinExistence type="predicted"/>
<gene>
    <name evidence="1" type="ORF">MNO81_00530</name>
</gene>
<dbReference type="EMBL" id="JAKZMO010000001">
    <property type="protein sequence ID" value="MDG5481280.1"/>
    <property type="molecule type" value="Genomic_DNA"/>
</dbReference>
<comment type="caution">
    <text evidence="1">The sequence shown here is derived from an EMBL/GenBank/DDBJ whole genome shotgun (WGS) entry which is preliminary data.</text>
</comment>
<evidence type="ECO:0000313" key="2">
    <source>
        <dbReference type="Proteomes" id="UP001154266"/>
    </source>
</evidence>
<accession>A0ABT6GIU3</accession>
<evidence type="ECO:0008006" key="3">
    <source>
        <dbReference type="Google" id="ProtNLM"/>
    </source>
</evidence>
<dbReference type="RefSeq" id="WP_278219368.1">
    <property type="nucleotide sequence ID" value="NZ_JAKZMO010000001.1"/>
</dbReference>
<organism evidence="1 2">
    <name type="scientific">Mycolicibacterium gadium</name>
    <name type="common">Mycobacterium gadium</name>
    <dbReference type="NCBI Taxonomy" id="1794"/>
    <lineage>
        <taxon>Bacteria</taxon>
        <taxon>Bacillati</taxon>
        <taxon>Actinomycetota</taxon>
        <taxon>Actinomycetes</taxon>
        <taxon>Mycobacteriales</taxon>
        <taxon>Mycobacteriaceae</taxon>
        <taxon>Mycolicibacterium</taxon>
    </lineage>
</organism>
<sequence>MVTVAGAGAVTVTVDGGAAVGGAAVGVGDALAADVVSTEDVSSDDSSDDEHAAVATASAQHATIIPTRRSIGWRRYARFVMSPVPFVD</sequence>